<comment type="subcellular location">
    <subcellularLocation>
        <location evidence="1">Membrane</location>
        <topology evidence="1">Multi-pass membrane protein</topology>
    </subcellularLocation>
</comment>
<evidence type="ECO:0000313" key="10">
    <source>
        <dbReference type="Proteomes" id="UP001501706"/>
    </source>
</evidence>
<name>A0ABN1BJU6_9BURK</name>
<dbReference type="PANTHER" id="PTHR23502">
    <property type="entry name" value="MAJOR FACILITATOR SUPERFAMILY"/>
    <property type="match status" value="1"/>
</dbReference>
<dbReference type="Gene3D" id="1.20.1720.10">
    <property type="entry name" value="Multidrug resistance protein D"/>
    <property type="match status" value="1"/>
</dbReference>
<evidence type="ECO:0000259" key="8">
    <source>
        <dbReference type="PROSITE" id="PS50850"/>
    </source>
</evidence>
<comment type="caution">
    <text evidence="9">The sequence shown here is derived from an EMBL/GenBank/DDBJ whole genome shotgun (WGS) entry which is preliminary data.</text>
</comment>
<dbReference type="EMBL" id="BAAAEN010000004">
    <property type="protein sequence ID" value="GAA0499450.1"/>
    <property type="molecule type" value="Genomic_DNA"/>
</dbReference>
<dbReference type="PANTHER" id="PTHR23502:SF132">
    <property type="entry name" value="POLYAMINE TRANSPORTER 2-RELATED"/>
    <property type="match status" value="1"/>
</dbReference>
<feature type="transmembrane region" description="Helical" evidence="7">
    <location>
        <begin position="52"/>
        <end position="71"/>
    </location>
</feature>
<dbReference type="PROSITE" id="PS50850">
    <property type="entry name" value="MFS"/>
    <property type="match status" value="1"/>
</dbReference>
<evidence type="ECO:0000256" key="1">
    <source>
        <dbReference type="ARBA" id="ARBA00004141"/>
    </source>
</evidence>
<feature type="transmembrane region" description="Helical" evidence="7">
    <location>
        <begin position="275"/>
        <end position="295"/>
    </location>
</feature>
<dbReference type="Proteomes" id="UP001501706">
    <property type="component" value="Unassembled WGS sequence"/>
</dbReference>
<feature type="region of interest" description="Disordered" evidence="6">
    <location>
        <begin position="205"/>
        <end position="226"/>
    </location>
</feature>
<dbReference type="RefSeq" id="WP_132979939.1">
    <property type="nucleotide sequence ID" value="NZ_BAAAEN010000004.1"/>
</dbReference>
<feature type="transmembrane region" description="Helical" evidence="7">
    <location>
        <begin position="12"/>
        <end position="32"/>
    </location>
</feature>
<feature type="transmembrane region" description="Helical" evidence="7">
    <location>
        <begin position="145"/>
        <end position="167"/>
    </location>
</feature>
<feature type="transmembrane region" description="Helical" evidence="7">
    <location>
        <begin position="242"/>
        <end position="263"/>
    </location>
</feature>
<feature type="transmembrane region" description="Helical" evidence="7">
    <location>
        <begin position="335"/>
        <end position="356"/>
    </location>
</feature>
<evidence type="ECO:0000256" key="5">
    <source>
        <dbReference type="ARBA" id="ARBA00023136"/>
    </source>
</evidence>
<dbReference type="Pfam" id="PF07690">
    <property type="entry name" value="MFS_1"/>
    <property type="match status" value="1"/>
</dbReference>
<keyword evidence="3 7" id="KW-0812">Transmembrane</keyword>
<evidence type="ECO:0000256" key="3">
    <source>
        <dbReference type="ARBA" id="ARBA00022692"/>
    </source>
</evidence>
<organism evidence="9 10">
    <name type="scientific">Pigmentiphaga daeguensis</name>
    <dbReference type="NCBI Taxonomy" id="414049"/>
    <lineage>
        <taxon>Bacteria</taxon>
        <taxon>Pseudomonadati</taxon>
        <taxon>Pseudomonadota</taxon>
        <taxon>Betaproteobacteria</taxon>
        <taxon>Burkholderiales</taxon>
        <taxon>Alcaligenaceae</taxon>
        <taxon>Pigmentiphaga</taxon>
    </lineage>
</organism>
<feature type="transmembrane region" description="Helical" evidence="7">
    <location>
        <begin position="83"/>
        <end position="102"/>
    </location>
</feature>
<feature type="transmembrane region" description="Helical" evidence="7">
    <location>
        <begin position="108"/>
        <end position="133"/>
    </location>
</feature>
<sequence>MQARHSPPTRIALPVGFIVVLGMLAGLPPLSIDISLPGLPAIGAELGATDSQMQATLGAFMLTFGFGQLAWGPLSDRHGRLRVILLGLAVYVVAAIACTLAADGAALIGWRAVQGFGASAASVAGIALVRDVFPQPQQRATIQSFIVAVLSLAPIVAPLIGAFVIHAVGWRGLFAVLAGAGLLLAAIVGIRLRAGRLRALRGVQPAAPASEDRQAGPGQPQREGGGRPAGYRSFLALPHARALSCALGVVFCGMFVFISGSPFVLIDGMGVSSSVYAIAFALASAAVLAGSLTTARLSQRGVPPQRVLYAGVRGAACAGLAALAVGLALRGAHGQWWEIAVFVVAMAASLFFGGFIMPTLFALGLQDAGAMAGVGAAVLGASQMLGGALGSTAVGMLPVAPIVAVGTLAALCGVAVWIIARATFGRTSS</sequence>
<feature type="domain" description="Major facilitator superfamily (MFS) profile" evidence="8">
    <location>
        <begin position="14"/>
        <end position="424"/>
    </location>
</feature>
<feature type="transmembrane region" description="Helical" evidence="7">
    <location>
        <begin position="368"/>
        <end position="389"/>
    </location>
</feature>
<accession>A0ABN1BJU6</accession>
<dbReference type="SUPFAM" id="SSF103473">
    <property type="entry name" value="MFS general substrate transporter"/>
    <property type="match status" value="1"/>
</dbReference>
<evidence type="ECO:0000313" key="9">
    <source>
        <dbReference type="EMBL" id="GAA0499450.1"/>
    </source>
</evidence>
<dbReference type="InterPro" id="IPR036259">
    <property type="entry name" value="MFS_trans_sf"/>
</dbReference>
<evidence type="ECO:0000256" key="6">
    <source>
        <dbReference type="SAM" id="MobiDB-lite"/>
    </source>
</evidence>
<dbReference type="InterPro" id="IPR020846">
    <property type="entry name" value="MFS_dom"/>
</dbReference>
<evidence type="ECO:0000256" key="4">
    <source>
        <dbReference type="ARBA" id="ARBA00022989"/>
    </source>
</evidence>
<keyword evidence="4 7" id="KW-1133">Transmembrane helix</keyword>
<evidence type="ECO:0000256" key="7">
    <source>
        <dbReference type="SAM" id="Phobius"/>
    </source>
</evidence>
<keyword evidence="5 7" id="KW-0472">Membrane</keyword>
<reference evidence="9 10" key="1">
    <citation type="journal article" date="2019" name="Int. J. Syst. Evol. Microbiol.">
        <title>The Global Catalogue of Microorganisms (GCM) 10K type strain sequencing project: providing services to taxonomists for standard genome sequencing and annotation.</title>
        <authorList>
            <consortium name="The Broad Institute Genomics Platform"/>
            <consortium name="The Broad Institute Genome Sequencing Center for Infectious Disease"/>
            <person name="Wu L."/>
            <person name="Ma J."/>
        </authorList>
    </citation>
    <scope>NUCLEOTIDE SEQUENCE [LARGE SCALE GENOMIC DNA]</scope>
    <source>
        <strain evidence="9 10">JCM 14330</strain>
    </source>
</reference>
<feature type="transmembrane region" description="Helical" evidence="7">
    <location>
        <begin position="395"/>
        <end position="420"/>
    </location>
</feature>
<proteinExistence type="predicted"/>
<keyword evidence="10" id="KW-1185">Reference proteome</keyword>
<dbReference type="InterPro" id="IPR011701">
    <property type="entry name" value="MFS"/>
</dbReference>
<protein>
    <submittedName>
        <fullName evidence="9">Multidrug effflux MFS transporter</fullName>
    </submittedName>
</protein>
<evidence type="ECO:0000256" key="2">
    <source>
        <dbReference type="ARBA" id="ARBA00022448"/>
    </source>
</evidence>
<feature type="transmembrane region" description="Helical" evidence="7">
    <location>
        <begin position="307"/>
        <end position="329"/>
    </location>
</feature>
<gene>
    <name evidence="9" type="ORF">GCM10009097_14840</name>
</gene>
<keyword evidence="2" id="KW-0813">Transport</keyword>
<feature type="transmembrane region" description="Helical" evidence="7">
    <location>
        <begin position="173"/>
        <end position="192"/>
    </location>
</feature>